<reference evidence="2" key="1">
    <citation type="submission" date="2024-03" db="EMBL/GenBank/DDBJ databases">
        <authorList>
            <consortium name="ELIXIR-Norway"/>
            <consortium name="Elixir Norway"/>
        </authorList>
    </citation>
    <scope>NUCLEOTIDE SEQUENCE</scope>
</reference>
<dbReference type="EMBL" id="OZ023719">
    <property type="protein sequence ID" value="CAK9868707.1"/>
    <property type="molecule type" value="Genomic_DNA"/>
</dbReference>
<gene>
    <name evidence="2" type="ORF">CSSPJE1EN2_LOCUS11666</name>
</gene>
<protein>
    <submittedName>
        <fullName evidence="2">Uncharacterized protein</fullName>
    </submittedName>
</protein>
<sequence length="84" mass="9986">MRKTRKSVQRWTSGGRVQRHRELPRRSCVSQSATREELLVLPLQEHNTTPSHRDLQYGVYDCWQKKFEKRSVHPIPRILVPGRP</sequence>
<organism evidence="2 3">
    <name type="scientific">Sphagnum jensenii</name>
    <dbReference type="NCBI Taxonomy" id="128206"/>
    <lineage>
        <taxon>Eukaryota</taxon>
        <taxon>Viridiplantae</taxon>
        <taxon>Streptophyta</taxon>
        <taxon>Embryophyta</taxon>
        <taxon>Bryophyta</taxon>
        <taxon>Sphagnophytina</taxon>
        <taxon>Sphagnopsida</taxon>
        <taxon>Sphagnales</taxon>
        <taxon>Sphagnaceae</taxon>
        <taxon>Sphagnum</taxon>
    </lineage>
</organism>
<feature type="region of interest" description="Disordered" evidence="1">
    <location>
        <begin position="1"/>
        <end position="28"/>
    </location>
</feature>
<proteinExistence type="predicted"/>
<name>A0ABP1B1M3_9BRYO</name>
<evidence type="ECO:0000256" key="1">
    <source>
        <dbReference type="SAM" id="MobiDB-lite"/>
    </source>
</evidence>
<evidence type="ECO:0000313" key="3">
    <source>
        <dbReference type="Proteomes" id="UP001497522"/>
    </source>
</evidence>
<keyword evidence="3" id="KW-1185">Reference proteome</keyword>
<evidence type="ECO:0000313" key="2">
    <source>
        <dbReference type="EMBL" id="CAK9868707.1"/>
    </source>
</evidence>
<accession>A0ABP1B1M3</accession>
<dbReference type="Proteomes" id="UP001497522">
    <property type="component" value="Chromosome 18"/>
</dbReference>